<evidence type="ECO:0000256" key="7">
    <source>
        <dbReference type="ARBA" id="ARBA00029998"/>
    </source>
</evidence>
<keyword evidence="2" id="KW-0677">Repeat</keyword>
<dbReference type="Pfam" id="PF13855">
    <property type="entry name" value="LRR_8"/>
    <property type="match status" value="2"/>
</dbReference>
<comment type="similarity">
    <text evidence="3">Belongs to the SHOC2 family.</text>
</comment>
<dbReference type="SMART" id="SM00365">
    <property type="entry name" value="LRR_SD22"/>
    <property type="match status" value="4"/>
</dbReference>
<comment type="function">
    <text evidence="5">Acts as a Ras effector and participates in MAPK pathway activation. Probably acts as a regulatory subunit of protein phosphatase that specifically dephosphorylates Raf kinase and stimulate Raf activity at specialized signaling complexes upon Ras activation.</text>
</comment>
<evidence type="ECO:0000256" key="1">
    <source>
        <dbReference type="ARBA" id="ARBA00022614"/>
    </source>
</evidence>
<evidence type="ECO:0000256" key="6">
    <source>
        <dbReference type="ARBA" id="ARBA00029588"/>
    </source>
</evidence>
<dbReference type="InterPro" id="IPR001611">
    <property type="entry name" value="Leu-rich_rpt"/>
</dbReference>
<dbReference type="InterPro" id="IPR003591">
    <property type="entry name" value="Leu-rich_rpt_typical-subtyp"/>
</dbReference>
<feature type="domain" description="Disease resistance R13L4/SHOC-2-like LRR" evidence="9">
    <location>
        <begin position="322"/>
        <end position="445"/>
    </location>
</feature>
<evidence type="ECO:0000256" key="2">
    <source>
        <dbReference type="ARBA" id="ARBA00022737"/>
    </source>
</evidence>
<evidence type="ECO:0000256" key="5">
    <source>
        <dbReference type="ARBA" id="ARBA00025612"/>
    </source>
</evidence>
<organism evidence="10">
    <name type="scientific">Cuerna arida</name>
    <dbReference type="NCBI Taxonomy" id="1464854"/>
    <lineage>
        <taxon>Eukaryota</taxon>
        <taxon>Metazoa</taxon>
        <taxon>Ecdysozoa</taxon>
        <taxon>Arthropoda</taxon>
        <taxon>Hexapoda</taxon>
        <taxon>Insecta</taxon>
        <taxon>Pterygota</taxon>
        <taxon>Neoptera</taxon>
        <taxon>Paraneoptera</taxon>
        <taxon>Hemiptera</taxon>
        <taxon>Auchenorrhyncha</taxon>
        <taxon>Membracoidea</taxon>
        <taxon>Cicadellidae</taxon>
        <taxon>Cicadellinae</taxon>
        <taxon>Proconiini</taxon>
        <taxon>Cuerna</taxon>
    </lineage>
</organism>
<gene>
    <name evidence="10" type="ORF">g.13583</name>
</gene>
<dbReference type="PANTHER" id="PTHR45752">
    <property type="entry name" value="LEUCINE-RICH REPEAT-CONTAINING"/>
    <property type="match status" value="1"/>
</dbReference>
<evidence type="ECO:0000256" key="3">
    <source>
        <dbReference type="ARBA" id="ARBA00023786"/>
    </source>
</evidence>
<evidence type="ECO:0000313" key="10">
    <source>
        <dbReference type="EMBL" id="JAS67293.1"/>
    </source>
</evidence>
<dbReference type="AlphaFoldDB" id="A0A1B6GXZ4"/>
<evidence type="ECO:0000256" key="4">
    <source>
        <dbReference type="ARBA" id="ARBA00023904"/>
    </source>
</evidence>
<evidence type="ECO:0000259" key="9">
    <source>
        <dbReference type="Pfam" id="PF23598"/>
    </source>
</evidence>
<name>A0A1B6GXZ4_9HEMI</name>
<evidence type="ECO:0000256" key="8">
    <source>
        <dbReference type="ARBA" id="ARBA00032455"/>
    </source>
</evidence>
<dbReference type="SMART" id="SM00369">
    <property type="entry name" value="LRR_TYP"/>
    <property type="match status" value="9"/>
</dbReference>
<protein>
    <recommendedName>
        <fullName evidence="4">Leucine-rich repeat protein soc-2 homolog</fullName>
    </recommendedName>
    <alternativeName>
        <fullName evidence="8">Protein soc-2 homolog</fullName>
    </alternativeName>
    <alternativeName>
        <fullName evidence="6 7">protein Sur-8 homolog</fullName>
    </alternativeName>
</protein>
<dbReference type="PRINTS" id="PR00019">
    <property type="entry name" value="LEURICHRPT"/>
</dbReference>
<reference evidence="10" key="1">
    <citation type="submission" date="2015-11" db="EMBL/GenBank/DDBJ databases">
        <title>De novo transcriptome assembly of four potential Pierce s Disease insect vectors from Arizona vineyards.</title>
        <authorList>
            <person name="Tassone E.E."/>
        </authorList>
    </citation>
    <scope>NUCLEOTIDE SEQUENCE</scope>
</reference>
<dbReference type="InterPro" id="IPR055414">
    <property type="entry name" value="LRR_R13L4/SHOC2-like"/>
</dbReference>
<dbReference type="PANTHER" id="PTHR45752:SF196">
    <property type="entry name" value="GH17740P"/>
    <property type="match status" value="1"/>
</dbReference>
<proteinExistence type="inferred from homology"/>
<dbReference type="InterPro" id="IPR032675">
    <property type="entry name" value="LRR_dom_sf"/>
</dbReference>
<dbReference type="Pfam" id="PF23598">
    <property type="entry name" value="LRR_14"/>
    <property type="match status" value="1"/>
</dbReference>
<keyword evidence="1" id="KW-0433">Leucine-rich repeat</keyword>
<sequence length="666" mass="76184">MKINSTSSYEDIASHSLNITEDIVTNSIHSSSYIASSSSEDSGFDNGFLSDSSSSSGNECCTTYCVFFGSGKQKDLSGRSHHKCILNCYDISGHNIETISPRTFLYLSNCITKLNLSNNNLSSLPQTLCQLKNLEELNLSFNEFDNVPDSWKVLHKLKVLKLSHNRFSDPPPCLELGMEHLVHLDLSHNKISSFVNSPKCLTSLQYLNLSKNYFTSLPLWMFSDRCRSLVELDMSFNFCFDETVVQNQLPFLKHHRTSALKTLRQLDISNTGCKLEMISYLSHFESLERLYLGNISEPLSTFNHFWEISIDMFFDPTNVVELHLPKAGLAGLPENIFELKNLKLLDLSQNNIDWLPESFGKMRSLEVLIMSKCNVTYLPENFNRITSLKKLLLDHNKLTDVRNELVGLVELEWLDLYDNILEEFPISLEHLRTLEKLDVANNYIDLETVLDCMIHGERMLELYNRLQASLRASDSKYSVRINICKVLAQCSSWDSYESVNKSFHSEDDLSSVPEAGHLESVFAGDDEEDWEDDSSSGNDYFDPSSVPRYFLTPGQYKFGWKPPTQVRECNIPISLVLRGFVYVPGQAHVRTSTRHRVDLKSLSCLEGQFSDSEEEDSLVEQTKEPLMDCLKRLLMFLRNPCGPIVKHCKICAVYEDCWHYGQWISF</sequence>
<dbReference type="SMART" id="SM00364">
    <property type="entry name" value="LRR_BAC"/>
    <property type="match status" value="5"/>
</dbReference>
<dbReference type="InterPro" id="IPR050715">
    <property type="entry name" value="LRR-SigEffector_domain"/>
</dbReference>
<dbReference type="EMBL" id="GECZ01002476">
    <property type="protein sequence ID" value="JAS67293.1"/>
    <property type="molecule type" value="Transcribed_RNA"/>
</dbReference>
<accession>A0A1B6GXZ4</accession>
<dbReference type="PROSITE" id="PS51450">
    <property type="entry name" value="LRR"/>
    <property type="match status" value="5"/>
</dbReference>
<dbReference type="SUPFAM" id="SSF52058">
    <property type="entry name" value="L domain-like"/>
    <property type="match status" value="1"/>
</dbReference>
<dbReference type="Gene3D" id="3.80.10.10">
    <property type="entry name" value="Ribonuclease Inhibitor"/>
    <property type="match status" value="3"/>
</dbReference>